<keyword evidence="1" id="KW-0812">Transmembrane</keyword>
<keyword evidence="1" id="KW-1133">Transmembrane helix</keyword>
<protein>
    <submittedName>
        <fullName evidence="3">NERD domain-containing protein</fullName>
    </submittedName>
</protein>
<dbReference type="InterPro" id="IPR011528">
    <property type="entry name" value="NERD"/>
</dbReference>
<evidence type="ECO:0000313" key="4">
    <source>
        <dbReference type="Proteomes" id="UP001244242"/>
    </source>
</evidence>
<comment type="caution">
    <text evidence="3">The sequence shown here is derived from an EMBL/GenBank/DDBJ whole genome shotgun (WGS) entry which is preliminary data.</text>
</comment>
<evidence type="ECO:0000259" key="2">
    <source>
        <dbReference type="PROSITE" id="PS50965"/>
    </source>
</evidence>
<name>A0ABT6VN63_9GAMM</name>
<reference evidence="3 4" key="1">
    <citation type="submission" date="2023-04" db="EMBL/GenBank/DDBJ databases">
        <title>Halomonas strains isolated from rhizosphere soil.</title>
        <authorList>
            <person name="Xu L."/>
            <person name="Sun J.-Q."/>
        </authorList>
    </citation>
    <scope>NUCLEOTIDE SEQUENCE [LARGE SCALE GENOMIC DNA]</scope>
    <source>
        <strain evidence="3 4">LN1S58</strain>
    </source>
</reference>
<organism evidence="3 4">
    <name type="scientific">Halomonas kalidii</name>
    <dbReference type="NCBI Taxonomy" id="3043293"/>
    <lineage>
        <taxon>Bacteria</taxon>
        <taxon>Pseudomonadati</taxon>
        <taxon>Pseudomonadota</taxon>
        <taxon>Gammaproteobacteria</taxon>
        <taxon>Oceanospirillales</taxon>
        <taxon>Halomonadaceae</taxon>
        <taxon>Halomonas</taxon>
    </lineage>
</organism>
<dbReference type="RefSeq" id="WP_282722876.1">
    <property type="nucleotide sequence ID" value="NZ_JASCQO010000044.1"/>
</dbReference>
<keyword evidence="1" id="KW-0472">Membrane</keyword>
<keyword evidence="4" id="KW-1185">Reference proteome</keyword>
<evidence type="ECO:0000256" key="1">
    <source>
        <dbReference type="SAM" id="Phobius"/>
    </source>
</evidence>
<gene>
    <name evidence="3" type="ORF">QLQ84_16640</name>
</gene>
<dbReference type="Pfam" id="PF08378">
    <property type="entry name" value="NERD"/>
    <property type="match status" value="1"/>
</dbReference>
<dbReference type="SUPFAM" id="SSF57783">
    <property type="entry name" value="Zinc beta-ribbon"/>
    <property type="match status" value="1"/>
</dbReference>
<feature type="domain" description="NERD" evidence="2">
    <location>
        <begin position="33"/>
        <end position="150"/>
    </location>
</feature>
<dbReference type="PROSITE" id="PS50965">
    <property type="entry name" value="NERD"/>
    <property type="match status" value="1"/>
</dbReference>
<dbReference type="Gene3D" id="3.30.65.10">
    <property type="entry name" value="Bacterial Topoisomerase I, domain 1"/>
    <property type="match status" value="1"/>
</dbReference>
<sequence>MDYSLFVYEVLRPLWWLIPVAFLIGLVKSPWFKGLCGEAFVKVIAKFRLPAETYRPIHNVTLPTPDGSTQIDHIFVSRFGIFVVETKNMKGWIFGDEHQAQWTQKIYRKSFRFQNPLRQNYKHVKALENALDVPSAVIHSIVVFTGSAKLKTKMPKNVTCGGGYVNYIKSFQEVVLSEAQVQEAFTKIQTGRLAPTRETHREHVARLKTRSDPNAQRKCPKCGSCMVLRTSKRGKNAGNQFWGCSGYPQCRVEQDVSW</sequence>
<proteinExistence type="predicted"/>
<evidence type="ECO:0000313" key="3">
    <source>
        <dbReference type="EMBL" id="MDI5935426.1"/>
    </source>
</evidence>
<dbReference type="Pfam" id="PF01396">
    <property type="entry name" value="Zn_ribbon_Top1"/>
    <property type="match status" value="1"/>
</dbReference>
<feature type="transmembrane region" description="Helical" evidence="1">
    <location>
        <begin position="14"/>
        <end position="32"/>
    </location>
</feature>
<dbReference type="InterPro" id="IPR013498">
    <property type="entry name" value="Topo_IA_Znf"/>
</dbReference>
<dbReference type="Proteomes" id="UP001244242">
    <property type="component" value="Unassembled WGS sequence"/>
</dbReference>
<accession>A0ABT6VN63</accession>
<dbReference type="EMBL" id="JASCQO010000044">
    <property type="protein sequence ID" value="MDI5935426.1"/>
    <property type="molecule type" value="Genomic_DNA"/>
</dbReference>